<dbReference type="Gene3D" id="3.40.50.720">
    <property type="entry name" value="NAD(P)-binding Rossmann-like Domain"/>
    <property type="match status" value="1"/>
</dbReference>
<dbReference type="SUPFAM" id="SSF51735">
    <property type="entry name" value="NAD(P)-binding Rossmann-fold domains"/>
    <property type="match status" value="1"/>
</dbReference>
<feature type="region of interest" description="Disordered" evidence="4">
    <location>
        <begin position="202"/>
        <end position="231"/>
    </location>
</feature>
<dbReference type="InterPro" id="IPR036291">
    <property type="entry name" value="NAD(P)-bd_dom_sf"/>
</dbReference>
<keyword evidence="3" id="KW-0560">Oxidoreductase</keyword>
<dbReference type="InterPro" id="IPR002347">
    <property type="entry name" value="SDR_fam"/>
</dbReference>
<dbReference type="RefSeq" id="XP_073558089.1">
    <property type="nucleotide sequence ID" value="XM_073703777.1"/>
</dbReference>
<dbReference type="Proteomes" id="UP001642720">
    <property type="component" value="Unassembled WGS sequence"/>
</dbReference>
<sequence length="304" mass="31975">MGSTELSTDPSLFTITTPDLFSLNNRTIIGKLLETSTMIAILECGGDVIAIDAHEIPLATTWEPLKALAKSLSRTLVYHACDITSPSLLETVFESAASGATHPLRGLVNCAGVGTVGESIDYPESQTRQTLDVNLAGSLYVAQAAAKVVRRQYREGKSPGASFVFVASMSGYIANKATPTAIYCASKAGVHQLTRSLAAEWGSPSSSLSSFSSSSSSSSSDSDAATSSGPVLRVNSISPGVISTPMTQQVLARQDWTSTWQEEAMLKRISTPDEYRGAIAFLLGDASSYVTGTDLRIDGGSTGW</sequence>
<comment type="caution">
    <text evidence="5">The sequence shown here is derived from an EMBL/GenBank/DDBJ whole genome shotgun (WGS) entry which is preliminary data.</text>
</comment>
<evidence type="ECO:0000313" key="6">
    <source>
        <dbReference type="Proteomes" id="UP001642720"/>
    </source>
</evidence>
<feature type="compositionally biased region" description="Low complexity" evidence="4">
    <location>
        <begin position="203"/>
        <end position="228"/>
    </location>
</feature>
<organism evidence="5 6">
    <name type="scientific">Trichoderma ghanense</name>
    <dbReference type="NCBI Taxonomy" id="65468"/>
    <lineage>
        <taxon>Eukaryota</taxon>
        <taxon>Fungi</taxon>
        <taxon>Dikarya</taxon>
        <taxon>Ascomycota</taxon>
        <taxon>Pezizomycotina</taxon>
        <taxon>Sordariomycetes</taxon>
        <taxon>Hypocreomycetidae</taxon>
        <taxon>Hypocreales</taxon>
        <taxon>Hypocreaceae</taxon>
        <taxon>Trichoderma</taxon>
    </lineage>
</organism>
<comment type="similarity">
    <text evidence="1">Belongs to the short-chain dehydrogenases/reductases (SDR) family.</text>
</comment>
<dbReference type="InterPro" id="IPR020904">
    <property type="entry name" value="Sc_DH/Rdtase_CS"/>
</dbReference>
<dbReference type="EMBL" id="PPTA01000008">
    <property type="protein sequence ID" value="TFB01888.1"/>
    <property type="molecule type" value="Genomic_DNA"/>
</dbReference>
<dbReference type="Pfam" id="PF13561">
    <property type="entry name" value="adh_short_C2"/>
    <property type="match status" value="1"/>
</dbReference>
<gene>
    <name evidence="5" type="ORF">CCMA1212_006565</name>
</gene>
<evidence type="ECO:0000256" key="3">
    <source>
        <dbReference type="ARBA" id="ARBA00023002"/>
    </source>
</evidence>
<evidence type="ECO:0000256" key="1">
    <source>
        <dbReference type="ARBA" id="ARBA00006484"/>
    </source>
</evidence>
<evidence type="ECO:0000313" key="5">
    <source>
        <dbReference type="EMBL" id="TFB01888.1"/>
    </source>
</evidence>
<dbReference type="PRINTS" id="PR00081">
    <property type="entry name" value="GDHRDH"/>
</dbReference>
<accession>A0ABY2H4A4</accession>
<name>A0ABY2H4A4_9HYPO</name>
<evidence type="ECO:0000256" key="2">
    <source>
        <dbReference type="ARBA" id="ARBA00022857"/>
    </source>
</evidence>
<proteinExistence type="inferred from homology"/>
<reference evidence="5 6" key="1">
    <citation type="submission" date="2018-01" db="EMBL/GenBank/DDBJ databases">
        <title>Genome characterization of the sugarcane-associated fungus Trichoderma ghanense CCMA-1212 and their application in lignocelulose bioconversion.</title>
        <authorList>
            <person name="Steindorff A.S."/>
            <person name="Mendes T.D."/>
            <person name="Vilela E.S.D."/>
            <person name="Rodrigues D.S."/>
            <person name="Formighieri E.F."/>
            <person name="Melo I.S."/>
            <person name="Favaro L.C.L."/>
        </authorList>
    </citation>
    <scope>NUCLEOTIDE SEQUENCE [LARGE SCALE GENOMIC DNA]</scope>
    <source>
        <strain evidence="5 6">CCMA-1212</strain>
    </source>
</reference>
<dbReference type="GeneID" id="300578227"/>
<dbReference type="PROSITE" id="PS00061">
    <property type="entry name" value="ADH_SHORT"/>
    <property type="match status" value="1"/>
</dbReference>
<dbReference type="PANTHER" id="PTHR43008:SF4">
    <property type="entry name" value="CHAIN DEHYDROGENASE, PUTATIVE (AFU_ORTHOLOGUE AFUA_4G08710)-RELATED"/>
    <property type="match status" value="1"/>
</dbReference>
<keyword evidence="6" id="KW-1185">Reference proteome</keyword>
<keyword evidence="2" id="KW-0521">NADP</keyword>
<dbReference type="Pfam" id="PF00106">
    <property type="entry name" value="adh_short"/>
    <property type="match status" value="1"/>
</dbReference>
<evidence type="ECO:0000256" key="4">
    <source>
        <dbReference type="SAM" id="MobiDB-lite"/>
    </source>
</evidence>
<dbReference type="PANTHER" id="PTHR43008">
    <property type="entry name" value="BENZIL REDUCTASE"/>
    <property type="match status" value="1"/>
</dbReference>
<protein>
    <submittedName>
        <fullName evidence="5">D-arabinitol 2-dehydrogenase</fullName>
    </submittedName>
</protein>